<organism evidence="1 2">
    <name type="scientific">Permianibacter aggregans</name>
    <dbReference type="NCBI Taxonomy" id="1510150"/>
    <lineage>
        <taxon>Bacteria</taxon>
        <taxon>Pseudomonadati</taxon>
        <taxon>Pseudomonadota</taxon>
        <taxon>Gammaproteobacteria</taxon>
        <taxon>Pseudomonadales</taxon>
        <taxon>Pseudomonadaceae</taxon>
        <taxon>Permianibacter</taxon>
    </lineage>
</organism>
<gene>
    <name evidence="1" type="ORF">EV696_10957</name>
</gene>
<keyword evidence="2" id="KW-1185">Reference proteome</keyword>
<protein>
    <submittedName>
        <fullName evidence="1">Uncharacterized protein</fullName>
    </submittedName>
</protein>
<dbReference type="Proteomes" id="UP000295375">
    <property type="component" value="Unassembled WGS sequence"/>
</dbReference>
<name>A0A4R6UQ80_9GAMM</name>
<dbReference type="RefSeq" id="WP_133590839.1">
    <property type="nucleotide sequence ID" value="NZ_CP037953.1"/>
</dbReference>
<accession>A0A4R6UQ80</accession>
<sequence length="75" mass="8681">MSMKIWIEQRSAALMAELNSLPFTDDHDLKKQGLIRKAMRDAVCEFMRRASEHTLSDLISQDAMSDDPLFNKKPR</sequence>
<proteinExistence type="predicted"/>
<evidence type="ECO:0000313" key="1">
    <source>
        <dbReference type="EMBL" id="TDQ47653.1"/>
    </source>
</evidence>
<dbReference type="AlphaFoldDB" id="A0A4R6UQ80"/>
<comment type="caution">
    <text evidence="1">The sequence shown here is derived from an EMBL/GenBank/DDBJ whole genome shotgun (WGS) entry which is preliminary data.</text>
</comment>
<evidence type="ECO:0000313" key="2">
    <source>
        <dbReference type="Proteomes" id="UP000295375"/>
    </source>
</evidence>
<dbReference type="EMBL" id="SNYM01000009">
    <property type="protein sequence ID" value="TDQ47653.1"/>
    <property type="molecule type" value="Genomic_DNA"/>
</dbReference>
<reference evidence="1 2" key="1">
    <citation type="submission" date="2019-03" db="EMBL/GenBank/DDBJ databases">
        <title>Genomic Encyclopedia of Type Strains, Phase IV (KMG-IV): sequencing the most valuable type-strain genomes for metagenomic binning, comparative biology and taxonomic classification.</title>
        <authorList>
            <person name="Goeker M."/>
        </authorList>
    </citation>
    <scope>NUCLEOTIDE SEQUENCE [LARGE SCALE GENOMIC DNA]</scope>
    <source>
        <strain evidence="1 2">DSM 103792</strain>
    </source>
</reference>